<feature type="domain" description="RWD" evidence="1">
    <location>
        <begin position="7"/>
        <end position="107"/>
    </location>
</feature>
<comment type="caution">
    <text evidence="2">The sequence shown here is derived from an EMBL/GenBank/DDBJ whole genome shotgun (WGS) entry which is preliminary data.</text>
</comment>
<evidence type="ECO:0000259" key="1">
    <source>
        <dbReference type="Pfam" id="PF05773"/>
    </source>
</evidence>
<dbReference type="Proteomes" id="UP000198406">
    <property type="component" value="Unassembled WGS sequence"/>
</dbReference>
<reference evidence="2 3" key="1">
    <citation type="journal article" date="2015" name="Plant Cell">
        <title>Oil accumulation by the oleaginous diatom Fistulifera solaris as revealed by the genome and transcriptome.</title>
        <authorList>
            <person name="Tanaka T."/>
            <person name="Maeda Y."/>
            <person name="Veluchamy A."/>
            <person name="Tanaka M."/>
            <person name="Abida H."/>
            <person name="Marechal E."/>
            <person name="Bowler C."/>
            <person name="Muto M."/>
            <person name="Sunaga Y."/>
            <person name="Tanaka M."/>
            <person name="Yoshino T."/>
            <person name="Taniguchi T."/>
            <person name="Fukuda Y."/>
            <person name="Nemoto M."/>
            <person name="Matsumoto M."/>
            <person name="Wong P.S."/>
            <person name="Aburatani S."/>
            <person name="Fujibuchi W."/>
        </authorList>
    </citation>
    <scope>NUCLEOTIDE SEQUENCE [LARGE SCALE GENOMIC DNA]</scope>
    <source>
        <strain evidence="2 3">JPCC DA0580</strain>
    </source>
</reference>
<evidence type="ECO:0000313" key="2">
    <source>
        <dbReference type="EMBL" id="GAX11955.1"/>
    </source>
</evidence>
<dbReference type="AlphaFoldDB" id="A0A1Z5JD80"/>
<protein>
    <recommendedName>
        <fullName evidence="1">RWD domain-containing protein</fullName>
    </recommendedName>
</protein>
<sequence length="594" mass="67778">MADSNEERRQAELDFVEAAYTPEEAWVTRGDVPHIYYRIKRQHCVLCLSMPNGYPERQLLDITCEKTPLINDSSITQQLIEICRQTAAALPGEEAVFAVLSAAQEWIQAAEDVCSSSSSSSTSSIVLQKVTRHPFSTNKDWQLHRFLRTPSALTTLVAHLSSGMLVCGTDDRALFLKGNTNYQPEQRTWLQSHFSSKLVFRLIWLQDDHRQEENIEVWGTCHEAVAETTSWLLALPDSKRHIVSMVAYSNSVFSFEYFFSGLLSTLLAHNSFRQVRFGGIDFSEEHSAILATQEHSVNIVLAHCWLAGGGATFLKCIQQRKTPFGSLTLESVHPFQEQIFTQLVLLAPLSKLCLVNLTLRRARLPFRARASHVEMTNCIVEEGDDDLTESVLMIRPKAFVLGFDLIRNSIHYHHLLDAIHGLKKLGIHFHRTPTAEQVQTLLSALENIQLLKVLELGHDILCLKDHWDGLMAVLRKSHTIGKLRLHVRSSPPDAEMLFSLKQLLEDRRDMNVVFPIDDWPLVPTTASQWEWEVRPLLEFNRWYFGVIQLQSVESILKRDALFGRALLHRREFRFVSFLLASNLDVLLSLMGNQY</sequence>
<dbReference type="InterPro" id="IPR016135">
    <property type="entry name" value="UBQ-conjugating_enzyme/RWD"/>
</dbReference>
<keyword evidence="3" id="KW-1185">Reference proteome</keyword>
<dbReference type="Gene3D" id="3.10.110.10">
    <property type="entry name" value="Ubiquitin Conjugating Enzyme"/>
    <property type="match status" value="1"/>
</dbReference>
<dbReference type="InterPro" id="IPR006575">
    <property type="entry name" value="RWD_dom"/>
</dbReference>
<dbReference type="SUPFAM" id="SSF54495">
    <property type="entry name" value="UBC-like"/>
    <property type="match status" value="1"/>
</dbReference>
<dbReference type="Pfam" id="PF05773">
    <property type="entry name" value="RWD"/>
    <property type="match status" value="1"/>
</dbReference>
<evidence type="ECO:0000313" key="3">
    <source>
        <dbReference type="Proteomes" id="UP000198406"/>
    </source>
</evidence>
<organism evidence="2 3">
    <name type="scientific">Fistulifera solaris</name>
    <name type="common">Oleaginous diatom</name>
    <dbReference type="NCBI Taxonomy" id="1519565"/>
    <lineage>
        <taxon>Eukaryota</taxon>
        <taxon>Sar</taxon>
        <taxon>Stramenopiles</taxon>
        <taxon>Ochrophyta</taxon>
        <taxon>Bacillariophyta</taxon>
        <taxon>Bacillariophyceae</taxon>
        <taxon>Bacillariophycidae</taxon>
        <taxon>Naviculales</taxon>
        <taxon>Naviculaceae</taxon>
        <taxon>Fistulifera</taxon>
    </lineage>
</organism>
<proteinExistence type="predicted"/>
<gene>
    <name evidence="2" type="ORF">FisN_8Lh047</name>
</gene>
<accession>A0A1Z5JD80</accession>
<dbReference type="InParanoid" id="A0A1Z5JD80"/>
<dbReference type="EMBL" id="BDSP01000048">
    <property type="protein sequence ID" value="GAX11955.1"/>
    <property type="molecule type" value="Genomic_DNA"/>
</dbReference>
<name>A0A1Z5JD80_FISSO</name>